<dbReference type="AlphaFoldDB" id="A0A1S4A4H0"/>
<reference evidence="2" key="1">
    <citation type="journal article" date="2014" name="Nat. Commun.">
        <title>The tobacco genome sequence and its comparison with those of tomato and potato.</title>
        <authorList>
            <person name="Sierro N."/>
            <person name="Battey J.N."/>
            <person name="Ouadi S."/>
            <person name="Bakaher N."/>
            <person name="Bovet L."/>
            <person name="Willig A."/>
            <person name="Goepfert S."/>
            <person name="Peitsch M.C."/>
            <person name="Ivanov N.V."/>
        </authorList>
    </citation>
    <scope>NUCLEOTIDE SEQUENCE [LARGE SCALE GENOMIC DNA]</scope>
</reference>
<dbReference type="PANTHER" id="PTHR33871">
    <property type="entry name" value="OS05G0503100 PROTEIN-RELATED"/>
    <property type="match status" value="1"/>
</dbReference>
<evidence type="ECO:0000313" key="3">
    <source>
        <dbReference type="RefSeq" id="XP_016471505.1"/>
    </source>
</evidence>
<dbReference type="PaxDb" id="4097-A0A1S4A4H0"/>
<feature type="compositionally biased region" description="Polar residues" evidence="1">
    <location>
        <begin position="193"/>
        <end position="229"/>
    </location>
</feature>
<keyword evidence="2" id="KW-1185">Reference proteome</keyword>
<dbReference type="KEGG" id="nta:107793630"/>
<dbReference type="PANTHER" id="PTHR33871:SF18">
    <property type="entry name" value="F24J8.12 PROTEIN"/>
    <property type="match status" value="1"/>
</dbReference>
<dbReference type="GeneID" id="107793630"/>
<dbReference type="OrthoDB" id="1226570at2759"/>
<name>A0A1S4A4H0_TOBAC</name>
<feature type="region of interest" description="Disordered" evidence="1">
    <location>
        <begin position="37"/>
        <end position="64"/>
    </location>
</feature>
<evidence type="ECO:0000256" key="1">
    <source>
        <dbReference type="SAM" id="MobiDB-lite"/>
    </source>
</evidence>
<evidence type="ECO:0000313" key="2">
    <source>
        <dbReference type="Proteomes" id="UP000790787"/>
    </source>
</evidence>
<feature type="compositionally biased region" description="Low complexity" evidence="1">
    <location>
        <begin position="128"/>
        <end position="148"/>
    </location>
</feature>
<proteinExistence type="predicted"/>
<accession>A0A1S4A4H0</accession>
<protein>
    <submittedName>
        <fullName evidence="3">Uncharacterized protein LOC107793630</fullName>
    </submittedName>
</protein>
<gene>
    <name evidence="3" type="primary">LOC107793630</name>
</gene>
<sequence length="314" mass="34393">MGSCISKCNPQKDFQEEDNNHECVKDKLVISQAPISPKISLPSSSSTIQKRVSSSPSSSSSSVSLSSFSSIVTNTTLSSSLSSSSSSSCFKDRSFSNDFLLSCAQEHDRILDIKKINKGSTCVSQNMSSTMSSSSKKFSRSSSSSLSKPPSPRRECNNSTTPKKRPRANSPTIVRQKSFRKEPDQLLKGGNIGNTSNVTSTYHHFPSTRTTLKSPSPSRRFPSNLNGDSSFRRSVVSNGNILSRSSSLRRDNHINNNQPAITPKREGKMRNALQVSPKIDEMEIGEVKSSHDLDSLLMEDINNPLIALDCFIFL</sequence>
<organism evidence="2 3">
    <name type="scientific">Nicotiana tabacum</name>
    <name type="common">Common tobacco</name>
    <dbReference type="NCBI Taxonomy" id="4097"/>
    <lineage>
        <taxon>Eukaryota</taxon>
        <taxon>Viridiplantae</taxon>
        <taxon>Streptophyta</taxon>
        <taxon>Embryophyta</taxon>
        <taxon>Tracheophyta</taxon>
        <taxon>Spermatophyta</taxon>
        <taxon>Magnoliopsida</taxon>
        <taxon>eudicotyledons</taxon>
        <taxon>Gunneridae</taxon>
        <taxon>Pentapetalae</taxon>
        <taxon>asterids</taxon>
        <taxon>lamiids</taxon>
        <taxon>Solanales</taxon>
        <taxon>Solanaceae</taxon>
        <taxon>Nicotianoideae</taxon>
        <taxon>Nicotianeae</taxon>
        <taxon>Nicotiana</taxon>
    </lineage>
</organism>
<feature type="region of interest" description="Disordered" evidence="1">
    <location>
        <begin position="123"/>
        <end position="229"/>
    </location>
</feature>
<reference evidence="3" key="2">
    <citation type="submission" date="2025-08" db="UniProtKB">
        <authorList>
            <consortium name="RefSeq"/>
        </authorList>
    </citation>
    <scope>IDENTIFICATION</scope>
    <source>
        <tissue evidence="3">Leaf</tissue>
    </source>
</reference>
<dbReference type="OMA" id="FAMAEGD"/>
<dbReference type="Proteomes" id="UP000790787">
    <property type="component" value="Chromosome 16"/>
</dbReference>
<dbReference type="RefSeq" id="XP_016471505.1">
    <property type="nucleotide sequence ID" value="XM_016616019.1"/>
</dbReference>